<evidence type="ECO:0000313" key="3">
    <source>
        <dbReference type="EMBL" id="GAV29200.1"/>
    </source>
</evidence>
<dbReference type="InterPro" id="IPR054600">
    <property type="entry name" value="TFA2_E-tether"/>
</dbReference>
<evidence type="ECO:0000313" key="4">
    <source>
        <dbReference type="Proteomes" id="UP000186136"/>
    </source>
</evidence>
<reference evidence="3 4" key="1">
    <citation type="submission" date="2016-08" db="EMBL/GenBank/DDBJ databases">
        <title>Whole genome shotgun sequence of Pichia membranifaciens KS47-1.</title>
        <authorList>
            <person name="Konishi M."/>
            <person name="Ishida M."/>
            <person name="Arakawa T."/>
            <person name="Kato Y."/>
            <person name="Horiuchi J."/>
        </authorList>
    </citation>
    <scope>NUCLEOTIDE SEQUENCE [LARGE SCALE GENOMIC DNA]</scope>
    <source>
        <strain evidence="3 4">KS47-1</strain>
    </source>
</reference>
<dbReference type="Proteomes" id="UP000186136">
    <property type="component" value="Unassembled WGS sequence"/>
</dbReference>
<organism evidence="3 4">
    <name type="scientific">Pichia membranifaciens</name>
    <dbReference type="NCBI Taxonomy" id="4926"/>
    <lineage>
        <taxon>Eukaryota</taxon>
        <taxon>Fungi</taxon>
        <taxon>Dikarya</taxon>
        <taxon>Ascomycota</taxon>
        <taxon>Saccharomycotina</taxon>
        <taxon>Pichiomycetes</taxon>
        <taxon>Pichiales</taxon>
        <taxon>Pichiaceae</taxon>
        <taxon>Pichia</taxon>
    </lineage>
</organism>
<dbReference type="GO" id="GO:0005673">
    <property type="term" value="C:transcription factor TFIIE complex"/>
    <property type="evidence" value="ECO:0007669"/>
    <property type="project" value="InterPro"/>
</dbReference>
<proteinExistence type="predicted"/>
<keyword evidence="4" id="KW-1185">Reference proteome</keyword>
<accession>A0A1Q2YI28</accession>
<dbReference type="GO" id="GO:0001097">
    <property type="term" value="F:TFIIH-class transcription factor complex binding"/>
    <property type="evidence" value="ECO:0007669"/>
    <property type="project" value="TreeGrafter"/>
</dbReference>
<feature type="region of interest" description="Disordered" evidence="1">
    <location>
        <begin position="1"/>
        <end position="47"/>
    </location>
</feature>
<name>A0A1Q2YI28_9ASCO</name>
<dbReference type="Pfam" id="PF22254">
    <property type="entry name" value="TFA2_E-tether"/>
    <property type="match status" value="1"/>
</dbReference>
<evidence type="ECO:0000259" key="2">
    <source>
        <dbReference type="Pfam" id="PF22254"/>
    </source>
</evidence>
<dbReference type="EMBL" id="BDGI01000105">
    <property type="protein sequence ID" value="GAV29200.1"/>
    <property type="molecule type" value="Genomic_DNA"/>
</dbReference>
<dbReference type="OrthoDB" id="3995672at2759"/>
<dbReference type="PANTHER" id="PTHR12716">
    <property type="entry name" value="TRANSCRIPTION INITIATION FACTOR IIE, BETA SUBUNIT"/>
    <property type="match status" value="1"/>
</dbReference>
<protein>
    <recommendedName>
        <fullName evidence="2">Transcription initiation factor IIE subunit beta E-tether domain-containing protein</fullName>
    </recommendedName>
</protein>
<feature type="compositionally biased region" description="Acidic residues" evidence="1">
    <location>
        <begin position="34"/>
        <end position="43"/>
    </location>
</feature>
<dbReference type="AlphaFoldDB" id="A0A1Q2YI28"/>
<feature type="region of interest" description="Disordered" evidence="1">
    <location>
        <begin position="109"/>
        <end position="141"/>
    </location>
</feature>
<sequence length="155" mass="16483">MSSTEAGAAAKRLKTGADDDGNGNGNGATAQDAADGDEMDDDEYHALSATTIITGQIPSSVSAAANNGNGAADPAAKTLDMIFYEMWNAVNIPQHDDLVKLLLDNGLKPTNAEPESMKNKKIASVQERKQKKPRRGKITNVHMRGILKDYSGKLK</sequence>
<evidence type="ECO:0000256" key="1">
    <source>
        <dbReference type="SAM" id="MobiDB-lite"/>
    </source>
</evidence>
<comment type="caution">
    <text evidence="3">The sequence shown here is derived from an EMBL/GenBank/DDBJ whole genome shotgun (WGS) entry which is preliminary data.</text>
</comment>
<dbReference type="InterPro" id="IPR016656">
    <property type="entry name" value="TFIIE-bsu"/>
</dbReference>
<dbReference type="GO" id="GO:0006367">
    <property type="term" value="P:transcription initiation at RNA polymerase II promoter"/>
    <property type="evidence" value="ECO:0007669"/>
    <property type="project" value="InterPro"/>
</dbReference>
<feature type="domain" description="Transcription initiation factor IIE subunit beta E-tether" evidence="2">
    <location>
        <begin position="83"/>
        <end position="108"/>
    </location>
</feature>
<dbReference type="PANTHER" id="PTHR12716:SF8">
    <property type="entry name" value="TRANSCRIPTION INITIATION FACTOR IIE SUBUNIT BETA"/>
    <property type="match status" value="1"/>
</dbReference>
<gene>
    <name evidence="3" type="ORF">PMKS-002682</name>
</gene>